<protein>
    <submittedName>
        <fullName evidence="1">Uncharacterized protein</fullName>
    </submittedName>
</protein>
<dbReference type="EMBL" id="LGKP01000014">
    <property type="protein sequence ID" value="KPL90019.1"/>
    <property type="molecule type" value="Genomic_DNA"/>
</dbReference>
<accession>A0A0P6YDD4</accession>
<comment type="caution">
    <text evidence="1">The sequence shown here is derived from an EMBL/GenBank/DDBJ whole genome shotgun (WGS) entry which is preliminary data.</text>
</comment>
<keyword evidence="2" id="KW-1185">Reference proteome</keyword>
<dbReference type="AlphaFoldDB" id="A0A0P6YDD4"/>
<dbReference type="RefSeq" id="WP_054534052.1">
    <property type="nucleotide sequence ID" value="NZ_LGKP01000014.1"/>
</dbReference>
<evidence type="ECO:0000313" key="1">
    <source>
        <dbReference type="EMBL" id="KPL90019.1"/>
    </source>
</evidence>
<dbReference type="STRING" id="70996.SE18_08690"/>
<sequence>MRYTPEQKAALQTKMVEAHEAKQAAWLEQQANTRLADLQEANLARHAMINDWHDLVSPELLQLAVTEEWLVDYEHGYILIECCLDAKTDTPLVLEYEGEVLEIYKSEDHYYLRRLPSESRIGAPETPAAAEQEVWEYFGRWLLDQAAAERKEQAQEIAFEDAIAPVLDAVLTELEKACRKHGAIRNQHELYAVLLEELEEFWVEVKKAQNSAVLSADAIKELVQIAAMGLRGLLDLGAFTQQ</sequence>
<proteinExistence type="predicted"/>
<dbReference type="Proteomes" id="UP000050277">
    <property type="component" value="Unassembled WGS sequence"/>
</dbReference>
<name>A0A0P6YDD4_9CHLR</name>
<evidence type="ECO:0000313" key="2">
    <source>
        <dbReference type="Proteomes" id="UP000050277"/>
    </source>
</evidence>
<organism evidence="1 2">
    <name type="scientific">Herpetosiphon geysericola</name>
    <dbReference type="NCBI Taxonomy" id="70996"/>
    <lineage>
        <taxon>Bacteria</taxon>
        <taxon>Bacillati</taxon>
        <taxon>Chloroflexota</taxon>
        <taxon>Chloroflexia</taxon>
        <taxon>Herpetosiphonales</taxon>
        <taxon>Herpetosiphonaceae</taxon>
        <taxon>Herpetosiphon</taxon>
    </lineage>
</organism>
<gene>
    <name evidence="1" type="ORF">SE18_08690</name>
</gene>
<reference evidence="1 2" key="1">
    <citation type="submission" date="2015-07" db="EMBL/GenBank/DDBJ databases">
        <title>Whole genome sequence of Herpetosiphon geysericola DSM 7119.</title>
        <authorList>
            <person name="Hemp J."/>
            <person name="Ward L.M."/>
            <person name="Pace L.A."/>
            <person name="Fischer W.W."/>
        </authorList>
    </citation>
    <scope>NUCLEOTIDE SEQUENCE [LARGE SCALE GENOMIC DNA]</scope>
    <source>
        <strain evidence="1 2">DSM 7119</strain>
    </source>
</reference>